<dbReference type="AlphaFoldDB" id="A0A7R9A076"/>
<dbReference type="SMART" id="SM00667">
    <property type="entry name" value="LisH"/>
    <property type="match status" value="1"/>
</dbReference>
<accession>A0A7R9A076</accession>
<dbReference type="PANTHER" id="PTHR12864">
    <property type="entry name" value="RAN BINDING PROTEIN 9-RELATED"/>
    <property type="match status" value="1"/>
</dbReference>
<dbReference type="Proteomes" id="UP000677054">
    <property type="component" value="Unassembled WGS sequence"/>
</dbReference>
<dbReference type="InterPro" id="IPR024964">
    <property type="entry name" value="CTLH/CRA"/>
</dbReference>
<dbReference type="PROSITE" id="PS50897">
    <property type="entry name" value="CTLH"/>
    <property type="match status" value="1"/>
</dbReference>
<keyword evidence="3" id="KW-1185">Reference proteome</keyword>
<evidence type="ECO:0000313" key="3">
    <source>
        <dbReference type="Proteomes" id="UP000677054"/>
    </source>
</evidence>
<reference evidence="2" key="1">
    <citation type="submission" date="2020-11" db="EMBL/GenBank/DDBJ databases">
        <authorList>
            <person name="Tran Van P."/>
        </authorList>
    </citation>
    <scope>NUCLEOTIDE SEQUENCE</scope>
</reference>
<dbReference type="InterPro" id="IPR050618">
    <property type="entry name" value="Ubq-SigPath_Reg"/>
</dbReference>
<dbReference type="EMBL" id="LR899609">
    <property type="protein sequence ID" value="CAD7241077.1"/>
    <property type="molecule type" value="Genomic_DNA"/>
</dbReference>
<dbReference type="InterPro" id="IPR013144">
    <property type="entry name" value="CRA_dom"/>
</dbReference>
<sequence>MSGNIPGKDMNGVEKGMEFSREAWEKELSKFYVCRSDMNKLIMNYLITEGFREAAEKFQVEGGIKAPVLSGSMDDRIRVRDSIQNGYLQEARELLNQLHPELLDDNRLLRFHLLQQELIELIRKGSVEDALAFAQKHLAETGEEDPSVLPELERTLALLAFDQPGTSPFADLLHPAHRQKVCGVLFYSDTML</sequence>
<dbReference type="OrthoDB" id="2415936at2759"/>
<dbReference type="PROSITE" id="PS50896">
    <property type="entry name" value="LISH"/>
    <property type="match status" value="1"/>
</dbReference>
<organism evidence="2">
    <name type="scientific">Darwinula stevensoni</name>
    <dbReference type="NCBI Taxonomy" id="69355"/>
    <lineage>
        <taxon>Eukaryota</taxon>
        <taxon>Metazoa</taxon>
        <taxon>Ecdysozoa</taxon>
        <taxon>Arthropoda</taxon>
        <taxon>Crustacea</taxon>
        <taxon>Oligostraca</taxon>
        <taxon>Ostracoda</taxon>
        <taxon>Podocopa</taxon>
        <taxon>Podocopida</taxon>
        <taxon>Darwinulocopina</taxon>
        <taxon>Darwinuloidea</taxon>
        <taxon>Darwinulidae</taxon>
        <taxon>Darwinula</taxon>
    </lineage>
</organism>
<dbReference type="SMART" id="SM00668">
    <property type="entry name" value="CTLH"/>
    <property type="match status" value="1"/>
</dbReference>
<name>A0A7R9A076_9CRUS</name>
<dbReference type="EMBL" id="CAJPEV010000092">
    <property type="protein sequence ID" value="CAG0880443.1"/>
    <property type="molecule type" value="Genomic_DNA"/>
</dbReference>
<dbReference type="InterPro" id="IPR006594">
    <property type="entry name" value="LisH"/>
</dbReference>
<dbReference type="Pfam" id="PF10607">
    <property type="entry name" value="CTLH"/>
    <property type="match status" value="1"/>
</dbReference>
<dbReference type="Pfam" id="PF08513">
    <property type="entry name" value="LisH"/>
    <property type="match status" value="1"/>
</dbReference>
<protein>
    <recommendedName>
        <fullName evidence="1">CTLH domain-containing protein</fullName>
    </recommendedName>
</protein>
<dbReference type="SMART" id="SM00757">
    <property type="entry name" value="CRA"/>
    <property type="match status" value="1"/>
</dbReference>
<feature type="domain" description="CTLH" evidence="1">
    <location>
        <begin position="72"/>
        <end position="129"/>
    </location>
</feature>
<evidence type="ECO:0000259" key="1">
    <source>
        <dbReference type="PROSITE" id="PS50897"/>
    </source>
</evidence>
<evidence type="ECO:0000313" key="2">
    <source>
        <dbReference type="EMBL" id="CAD7241077.1"/>
    </source>
</evidence>
<proteinExistence type="predicted"/>
<dbReference type="InterPro" id="IPR006595">
    <property type="entry name" value="CTLH_C"/>
</dbReference>
<gene>
    <name evidence="2" type="ORF">DSTB1V02_LOCUS1079</name>
</gene>